<dbReference type="PANTHER" id="PTHR21679:SF4">
    <property type="entry name" value="DOMAIN OF UNKNOWN FUNCTION DB DOMAIN-CONTAINING PROTEIN"/>
    <property type="match status" value="1"/>
</dbReference>
<evidence type="ECO:0000313" key="3">
    <source>
        <dbReference type="EMBL" id="VDK28686.1"/>
    </source>
</evidence>
<reference evidence="5" key="1">
    <citation type="submission" date="2016-06" db="UniProtKB">
        <authorList>
            <consortium name="WormBaseParasite"/>
        </authorList>
    </citation>
    <scope>IDENTIFICATION</scope>
</reference>
<evidence type="ECO:0000313" key="5">
    <source>
        <dbReference type="WBParaSite" id="GPUH_0000076701-mRNA-1"/>
    </source>
</evidence>
<proteinExistence type="predicted"/>
<dbReference type="Pfam" id="PF01682">
    <property type="entry name" value="DB"/>
    <property type="match status" value="1"/>
</dbReference>
<dbReference type="WBParaSite" id="GPUH_0000076701-mRNA-1">
    <property type="protein sequence ID" value="GPUH_0000076701-mRNA-1"/>
    <property type="gene ID" value="GPUH_0000076701"/>
</dbReference>
<dbReference type="AlphaFoldDB" id="A0A183CWC6"/>
<dbReference type="PANTHER" id="PTHR21679">
    <property type="entry name" value="DOMAIN OF UNKNOWN FUNCTION DB DOMAIN-CONTAINING PROTEIN-RELATED"/>
    <property type="match status" value="1"/>
</dbReference>
<gene>
    <name evidence="3" type="ORF">GPUH_LOCUS767</name>
</gene>
<reference evidence="3 4" key="2">
    <citation type="submission" date="2018-11" db="EMBL/GenBank/DDBJ databases">
        <authorList>
            <consortium name="Pathogen Informatics"/>
        </authorList>
    </citation>
    <scope>NUCLEOTIDE SEQUENCE [LARGE SCALE GENOMIC DNA]</scope>
</reference>
<protein>
    <submittedName>
        <fullName evidence="5">DB domain-containing protein</fullName>
    </submittedName>
</protein>
<dbReference type="EMBL" id="UYRT01000768">
    <property type="protein sequence ID" value="VDK28686.1"/>
    <property type="molecule type" value="Genomic_DNA"/>
</dbReference>
<feature type="region of interest" description="Disordered" evidence="1">
    <location>
        <begin position="93"/>
        <end position="146"/>
    </location>
</feature>
<dbReference type="OrthoDB" id="5835380at2759"/>
<dbReference type="InterPro" id="IPR002602">
    <property type="entry name" value="DB"/>
</dbReference>
<sequence length="289" mass="31798">MNKSCSVNSYGVGSGLSGIGSWSTRGVGGVSGDSQGSGLFGTNRQQADRLPACEHIPKLLCCTERVLDKCLTGCLDYVAEKCPHKMRNYDKIISGSNNADGKTTTPKTTPNQQTHPPLTTMPTTLPELTTQDPRRQQAKKPAILVGPKTSPQKLFQLSSDGHVDSGEAQRETITHKNYGDYIHLNQRYPITEDSDSKLSSDCGVETSRPPYSPCLSRKLVPSNCHSLCTYEHREHVAAETLIQAIQQDVCDLKYLSNILYCANRNRDNRKCCQFLGMAQPELGVGDRYE</sequence>
<feature type="compositionally biased region" description="Low complexity" evidence="1">
    <location>
        <begin position="102"/>
        <end position="131"/>
    </location>
</feature>
<dbReference type="Proteomes" id="UP000271098">
    <property type="component" value="Unassembled WGS sequence"/>
</dbReference>
<feature type="domain" description="Domain of unknown function DB" evidence="2">
    <location>
        <begin position="214"/>
        <end position="277"/>
    </location>
</feature>
<evidence type="ECO:0000313" key="4">
    <source>
        <dbReference type="Proteomes" id="UP000271098"/>
    </source>
</evidence>
<keyword evidence="4" id="KW-1185">Reference proteome</keyword>
<evidence type="ECO:0000259" key="2">
    <source>
        <dbReference type="Pfam" id="PF01682"/>
    </source>
</evidence>
<accession>A0A183CWC6</accession>
<name>A0A183CWC6_9BILA</name>
<organism evidence="5">
    <name type="scientific">Gongylonema pulchrum</name>
    <dbReference type="NCBI Taxonomy" id="637853"/>
    <lineage>
        <taxon>Eukaryota</taxon>
        <taxon>Metazoa</taxon>
        <taxon>Ecdysozoa</taxon>
        <taxon>Nematoda</taxon>
        <taxon>Chromadorea</taxon>
        <taxon>Rhabditida</taxon>
        <taxon>Spirurina</taxon>
        <taxon>Spiruromorpha</taxon>
        <taxon>Spiruroidea</taxon>
        <taxon>Gongylonematidae</taxon>
        <taxon>Gongylonema</taxon>
    </lineage>
</organism>
<evidence type="ECO:0000256" key="1">
    <source>
        <dbReference type="SAM" id="MobiDB-lite"/>
    </source>
</evidence>